<dbReference type="Gene3D" id="1.10.10.250">
    <property type="entry name" value="Ribosomal protein L11, C-terminal domain"/>
    <property type="match status" value="1"/>
</dbReference>
<dbReference type="GO" id="GO:0022625">
    <property type="term" value="C:cytosolic large ribosomal subunit"/>
    <property type="evidence" value="ECO:0007669"/>
    <property type="project" value="TreeGrafter"/>
</dbReference>
<keyword evidence="4 5" id="KW-0687">Ribonucleoprotein</keyword>
<organism evidence="8 9">
    <name type="scientific">Aulographum hederae CBS 113979</name>
    <dbReference type="NCBI Taxonomy" id="1176131"/>
    <lineage>
        <taxon>Eukaryota</taxon>
        <taxon>Fungi</taxon>
        <taxon>Dikarya</taxon>
        <taxon>Ascomycota</taxon>
        <taxon>Pezizomycotina</taxon>
        <taxon>Dothideomycetes</taxon>
        <taxon>Pleosporomycetidae</taxon>
        <taxon>Aulographales</taxon>
        <taxon>Aulographaceae</taxon>
    </lineage>
</organism>
<dbReference type="InterPro" id="IPR036796">
    <property type="entry name" value="Ribosomal_uL11_N_sf"/>
</dbReference>
<protein>
    <submittedName>
        <fullName evidence="8">Ribosomal protein L12</fullName>
    </submittedName>
</protein>
<gene>
    <name evidence="8" type="ORF">K402DRAFT_443223</name>
</gene>
<dbReference type="Pfam" id="PF00298">
    <property type="entry name" value="Ribosomal_L11"/>
    <property type="match status" value="1"/>
</dbReference>
<dbReference type="HAMAP" id="MF_00736">
    <property type="entry name" value="Ribosomal_uL11"/>
    <property type="match status" value="1"/>
</dbReference>
<evidence type="ECO:0000313" key="9">
    <source>
        <dbReference type="Proteomes" id="UP000800041"/>
    </source>
</evidence>
<dbReference type="FunFam" id="3.30.1550.10:FF:000002">
    <property type="entry name" value="60S ribosomal protein L12"/>
    <property type="match status" value="1"/>
</dbReference>
<dbReference type="GO" id="GO:0070180">
    <property type="term" value="F:large ribosomal subunit rRNA binding"/>
    <property type="evidence" value="ECO:0007669"/>
    <property type="project" value="TreeGrafter"/>
</dbReference>
<dbReference type="GO" id="GO:0002181">
    <property type="term" value="P:cytoplasmic translation"/>
    <property type="evidence" value="ECO:0007669"/>
    <property type="project" value="UniProtKB-ARBA"/>
</dbReference>
<dbReference type="PROSITE" id="PS00359">
    <property type="entry name" value="RIBOSOMAL_L11"/>
    <property type="match status" value="1"/>
</dbReference>
<name>A0A6G1HGY5_9PEZI</name>
<dbReference type="OrthoDB" id="1478556at2759"/>
<sequence>MAPKFDPNEVKIIHLRATGGEVGASSALAPKIGPLGLSPKKVGEDIAKATGDWKGLRVTVRLTIQNRQAAVSVVPSASSLVIRALKEPPRDRKKEKNIKHTKSIPMDEIIEIARTMRHKSMAKSLEGTIKEILGTAFSVGCQVDGRSPKAINDDIDSGEIEVPEE</sequence>
<dbReference type="AlphaFoldDB" id="A0A6G1HGY5"/>
<feature type="domain" description="Large ribosomal subunit protein uL11 N-terminal" evidence="7">
    <location>
        <begin position="13"/>
        <end position="69"/>
    </location>
</feature>
<dbReference type="InterPro" id="IPR036769">
    <property type="entry name" value="Ribosomal_uL11_C_sf"/>
</dbReference>
<dbReference type="PANTHER" id="PTHR11661">
    <property type="entry name" value="60S RIBOSOMAL PROTEIN L12"/>
    <property type="match status" value="1"/>
</dbReference>
<evidence type="ECO:0000256" key="3">
    <source>
        <dbReference type="ARBA" id="ARBA00022980"/>
    </source>
</evidence>
<dbReference type="CDD" id="cd00349">
    <property type="entry name" value="Ribosomal_L11"/>
    <property type="match status" value="1"/>
</dbReference>
<evidence type="ECO:0000259" key="7">
    <source>
        <dbReference type="Pfam" id="PF03946"/>
    </source>
</evidence>
<feature type="domain" description="Large ribosomal subunit protein uL11 C-terminal" evidence="6">
    <location>
        <begin position="74"/>
        <end position="143"/>
    </location>
</feature>
<dbReference type="GO" id="GO:0003735">
    <property type="term" value="F:structural constituent of ribosome"/>
    <property type="evidence" value="ECO:0007669"/>
    <property type="project" value="InterPro"/>
</dbReference>
<dbReference type="InterPro" id="IPR000911">
    <property type="entry name" value="Ribosomal_uL11"/>
</dbReference>
<dbReference type="InterPro" id="IPR020785">
    <property type="entry name" value="Ribosomal_uL11_CS"/>
</dbReference>
<evidence type="ECO:0000313" key="8">
    <source>
        <dbReference type="EMBL" id="KAF1992496.1"/>
    </source>
</evidence>
<accession>A0A6G1HGY5</accession>
<dbReference type="Pfam" id="PF03946">
    <property type="entry name" value="Ribosomal_L11_N"/>
    <property type="match status" value="1"/>
</dbReference>
<dbReference type="FunFam" id="1.10.10.250:FF:000002">
    <property type="entry name" value="60S ribosomal protein L12"/>
    <property type="match status" value="1"/>
</dbReference>
<keyword evidence="9" id="KW-1185">Reference proteome</keyword>
<evidence type="ECO:0000259" key="6">
    <source>
        <dbReference type="Pfam" id="PF00298"/>
    </source>
</evidence>
<evidence type="ECO:0000256" key="5">
    <source>
        <dbReference type="RuleBase" id="RU003978"/>
    </source>
</evidence>
<dbReference type="GO" id="GO:0000027">
    <property type="term" value="P:ribosomal large subunit assembly"/>
    <property type="evidence" value="ECO:0007669"/>
    <property type="project" value="UniProtKB-ARBA"/>
</dbReference>
<evidence type="ECO:0000256" key="4">
    <source>
        <dbReference type="ARBA" id="ARBA00023274"/>
    </source>
</evidence>
<dbReference type="SMART" id="SM00649">
    <property type="entry name" value="RL11"/>
    <property type="match status" value="1"/>
</dbReference>
<dbReference type="PANTHER" id="PTHR11661:SF2">
    <property type="entry name" value="LARGE RIBOSOMAL SUBUNIT PROTEIN UL11"/>
    <property type="match status" value="1"/>
</dbReference>
<dbReference type="Gene3D" id="3.30.1550.10">
    <property type="entry name" value="Ribosomal protein L11/L12, N-terminal domain"/>
    <property type="match status" value="1"/>
</dbReference>
<comment type="function">
    <text evidence="1">Component of the ribosome, a large ribonucleoprotein complex responsible for the synthesis of proteins in the cell. The small ribosomal subunit (SSU) binds messenger RNAs (mRNAs) and translates the encoded message by selecting cognate aminoacyl-transfer RNA (tRNA) molecules. The large subunit (LSU) contains the ribosomal catalytic site termed the peptidyl transferase center (PTC), which catalyzes the formation of peptide bonds, thereby polymerizing the amino acids delivered by tRNAs into a polypeptide chain. The nascent polypeptides leave the ribosome through a tunnel in the LSU and interact with protein factors that function in enzymatic processing, targeting, and the membrane insertion of nascent chains at the exit of the ribosomal tunnel.</text>
</comment>
<dbReference type="SUPFAM" id="SSF46906">
    <property type="entry name" value="Ribosomal protein L11, C-terminal domain"/>
    <property type="match status" value="1"/>
</dbReference>
<keyword evidence="3 5" id="KW-0689">Ribosomal protein</keyword>
<comment type="similarity">
    <text evidence="2 5">Belongs to the universal ribosomal protein uL11 family.</text>
</comment>
<dbReference type="InterPro" id="IPR020783">
    <property type="entry name" value="Ribosomal_uL11_C"/>
</dbReference>
<reference evidence="8" key="1">
    <citation type="journal article" date="2020" name="Stud. Mycol.">
        <title>101 Dothideomycetes genomes: a test case for predicting lifestyles and emergence of pathogens.</title>
        <authorList>
            <person name="Haridas S."/>
            <person name="Albert R."/>
            <person name="Binder M."/>
            <person name="Bloem J."/>
            <person name="Labutti K."/>
            <person name="Salamov A."/>
            <person name="Andreopoulos B."/>
            <person name="Baker S."/>
            <person name="Barry K."/>
            <person name="Bills G."/>
            <person name="Bluhm B."/>
            <person name="Cannon C."/>
            <person name="Castanera R."/>
            <person name="Culley D."/>
            <person name="Daum C."/>
            <person name="Ezra D."/>
            <person name="Gonzalez J."/>
            <person name="Henrissat B."/>
            <person name="Kuo A."/>
            <person name="Liang C."/>
            <person name="Lipzen A."/>
            <person name="Lutzoni F."/>
            <person name="Magnuson J."/>
            <person name="Mondo S."/>
            <person name="Nolan M."/>
            <person name="Ohm R."/>
            <person name="Pangilinan J."/>
            <person name="Park H.-J."/>
            <person name="Ramirez L."/>
            <person name="Alfaro M."/>
            <person name="Sun H."/>
            <person name="Tritt A."/>
            <person name="Yoshinaga Y."/>
            <person name="Zwiers L.-H."/>
            <person name="Turgeon B."/>
            <person name="Goodwin S."/>
            <person name="Spatafora J."/>
            <person name="Crous P."/>
            <person name="Grigoriev I."/>
        </authorList>
    </citation>
    <scope>NUCLEOTIDE SEQUENCE</scope>
    <source>
        <strain evidence="8">CBS 113979</strain>
    </source>
</reference>
<dbReference type="SUPFAM" id="SSF54747">
    <property type="entry name" value="Ribosomal L11/L12e N-terminal domain"/>
    <property type="match status" value="1"/>
</dbReference>
<evidence type="ECO:0000256" key="1">
    <source>
        <dbReference type="ARBA" id="ARBA00004021"/>
    </source>
</evidence>
<dbReference type="InterPro" id="IPR020784">
    <property type="entry name" value="Ribosomal_uL11_N"/>
</dbReference>
<evidence type="ECO:0000256" key="2">
    <source>
        <dbReference type="ARBA" id="ARBA00010537"/>
    </source>
</evidence>
<dbReference type="Proteomes" id="UP000800041">
    <property type="component" value="Unassembled WGS sequence"/>
</dbReference>
<proteinExistence type="inferred from homology"/>
<dbReference type="EMBL" id="ML977137">
    <property type="protein sequence ID" value="KAF1992496.1"/>
    <property type="molecule type" value="Genomic_DNA"/>
</dbReference>